<dbReference type="PROSITE" id="PS01124">
    <property type="entry name" value="HTH_ARAC_FAMILY_2"/>
    <property type="match status" value="1"/>
</dbReference>
<proteinExistence type="predicted"/>
<keyword evidence="3" id="KW-0804">Transcription</keyword>
<evidence type="ECO:0000259" key="4">
    <source>
        <dbReference type="PROSITE" id="PS01124"/>
    </source>
</evidence>
<dbReference type="SUPFAM" id="SSF46689">
    <property type="entry name" value="Homeodomain-like"/>
    <property type="match status" value="1"/>
</dbReference>
<dbReference type="OrthoDB" id="629200at2"/>
<evidence type="ECO:0000256" key="2">
    <source>
        <dbReference type="ARBA" id="ARBA00023125"/>
    </source>
</evidence>
<dbReference type="InterPro" id="IPR018060">
    <property type="entry name" value="HTH_AraC"/>
</dbReference>
<keyword evidence="1" id="KW-0805">Transcription regulation</keyword>
<feature type="domain" description="HTH araC/xylS-type" evidence="4">
    <location>
        <begin position="166"/>
        <end position="264"/>
    </location>
</feature>
<name>A0A1R3WGH5_9BACT</name>
<dbReference type="RefSeq" id="WP_076665851.1">
    <property type="nucleotide sequence ID" value="NZ_FTPP01000001.1"/>
</dbReference>
<evidence type="ECO:0000256" key="1">
    <source>
        <dbReference type="ARBA" id="ARBA00023015"/>
    </source>
</evidence>
<dbReference type="InterPro" id="IPR009057">
    <property type="entry name" value="Homeodomain-like_sf"/>
</dbReference>
<keyword evidence="2 5" id="KW-0238">DNA-binding</keyword>
<dbReference type="Proteomes" id="UP000187181">
    <property type="component" value="Unassembled WGS sequence"/>
</dbReference>
<evidence type="ECO:0000313" key="6">
    <source>
        <dbReference type="Proteomes" id="UP000187181"/>
    </source>
</evidence>
<dbReference type="SMART" id="SM00342">
    <property type="entry name" value="HTH_ARAC"/>
    <property type="match status" value="1"/>
</dbReference>
<protein>
    <submittedName>
        <fullName evidence="5">AraC-type DNA-binding protein</fullName>
    </submittedName>
</protein>
<gene>
    <name evidence="5" type="ORF">SAMN05444128_0426</name>
</gene>
<dbReference type="Gene3D" id="1.10.10.60">
    <property type="entry name" value="Homeodomain-like"/>
    <property type="match status" value="1"/>
</dbReference>
<dbReference type="GO" id="GO:0003700">
    <property type="term" value="F:DNA-binding transcription factor activity"/>
    <property type="evidence" value="ECO:0007669"/>
    <property type="project" value="InterPro"/>
</dbReference>
<dbReference type="InterPro" id="IPR020449">
    <property type="entry name" value="Tscrpt_reg_AraC-type_HTH"/>
</dbReference>
<sequence length="276" mass="32098">MEAYQDMFQLQKHPSSAFARPYSSEFYNILLLEGSGTLSVDFTDYAFAGKIALFTSPYQHLCITADTDFEVDQLIFHGDFYCIEYHKNEVACNGLLFNNIYKQPFITLNDDEIASIFDKLRRELNQNEPHSEPILRSYLQLILAIASRIKKREQQLEADSKLHPVEQFRELVEQHFLTQRNTPFYAEQMGLSHSAFARKVKKHFGKSPSQLIQDRVILEAKKQLHLTHKNIKEVAAALNFEDEHYFSRYFKKHTGISPTHFRDKVGISIVADLSMR</sequence>
<dbReference type="PANTHER" id="PTHR43280:SF32">
    <property type="entry name" value="TRANSCRIPTIONAL REGULATORY PROTEIN"/>
    <property type="match status" value="1"/>
</dbReference>
<dbReference type="AlphaFoldDB" id="A0A1R3WGH5"/>
<reference evidence="6" key="1">
    <citation type="submission" date="2017-01" db="EMBL/GenBank/DDBJ databases">
        <authorList>
            <person name="Varghese N."/>
            <person name="Submissions S."/>
        </authorList>
    </citation>
    <scope>NUCLEOTIDE SEQUENCE [LARGE SCALE GENOMIC DNA]</scope>
    <source>
        <strain evidence="6">LP100</strain>
    </source>
</reference>
<evidence type="ECO:0000256" key="3">
    <source>
        <dbReference type="ARBA" id="ARBA00023163"/>
    </source>
</evidence>
<dbReference type="PRINTS" id="PR00032">
    <property type="entry name" value="HTHARAC"/>
</dbReference>
<evidence type="ECO:0000313" key="5">
    <source>
        <dbReference type="EMBL" id="SIT77015.1"/>
    </source>
</evidence>
<accession>A0A1R3WGH5</accession>
<dbReference type="PANTHER" id="PTHR43280">
    <property type="entry name" value="ARAC-FAMILY TRANSCRIPTIONAL REGULATOR"/>
    <property type="match status" value="1"/>
</dbReference>
<organism evidence="5 6">
    <name type="scientific">Pontibacter indicus</name>
    <dbReference type="NCBI Taxonomy" id="1317125"/>
    <lineage>
        <taxon>Bacteria</taxon>
        <taxon>Pseudomonadati</taxon>
        <taxon>Bacteroidota</taxon>
        <taxon>Cytophagia</taxon>
        <taxon>Cytophagales</taxon>
        <taxon>Hymenobacteraceae</taxon>
        <taxon>Pontibacter</taxon>
    </lineage>
</organism>
<dbReference type="STRING" id="1317125.SAMN05444128_0426"/>
<dbReference type="EMBL" id="FTPP01000001">
    <property type="protein sequence ID" value="SIT77015.1"/>
    <property type="molecule type" value="Genomic_DNA"/>
</dbReference>
<dbReference type="GO" id="GO:0043565">
    <property type="term" value="F:sequence-specific DNA binding"/>
    <property type="evidence" value="ECO:0007669"/>
    <property type="project" value="InterPro"/>
</dbReference>
<dbReference type="Pfam" id="PF12833">
    <property type="entry name" value="HTH_18"/>
    <property type="match status" value="1"/>
</dbReference>
<keyword evidence="6" id="KW-1185">Reference proteome</keyword>